<name>A0ABD4EJ84_STALU</name>
<feature type="transmembrane region" description="Helical" evidence="6">
    <location>
        <begin position="95"/>
        <end position="112"/>
    </location>
</feature>
<dbReference type="PANTHER" id="PTHR23508">
    <property type="entry name" value="CARBOXYLIC ACID TRANSPORTER PROTEIN HOMOLOG"/>
    <property type="match status" value="1"/>
</dbReference>
<feature type="transmembrane region" description="Helical" evidence="6">
    <location>
        <begin position="332"/>
        <end position="354"/>
    </location>
</feature>
<evidence type="ECO:0000256" key="2">
    <source>
        <dbReference type="ARBA" id="ARBA00022448"/>
    </source>
</evidence>
<reference evidence="8 9" key="1">
    <citation type="submission" date="2016-01" db="EMBL/GenBank/DDBJ databases">
        <authorList>
            <person name="Mitreva M."/>
            <person name="Pepin K.H."/>
            <person name="Mihindukulasuriya K.A."/>
            <person name="Fulton R."/>
            <person name="Fronick C."/>
            <person name="O'Laughlin M."/>
            <person name="Miner T."/>
            <person name="Herter B."/>
            <person name="Rosa B.A."/>
            <person name="Cordes M."/>
            <person name="Tomlinson C."/>
            <person name="Wollam A."/>
            <person name="Palsikar V.B."/>
            <person name="Mardis E.R."/>
            <person name="Wilson R.K."/>
        </authorList>
    </citation>
    <scope>NUCLEOTIDE SEQUENCE [LARGE SCALE GENOMIC DNA]</scope>
    <source>
        <strain evidence="8 9">MJR7738</strain>
    </source>
</reference>
<feature type="transmembrane region" description="Helical" evidence="6">
    <location>
        <begin position="29"/>
        <end position="48"/>
    </location>
</feature>
<dbReference type="SUPFAM" id="SSF103473">
    <property type="entry name" value="MFS general substrate transporter"/>
    <property type="match status" value="1"/>
</dbReference>
<dbReference type="EMBL" id="LRQI01000003">
    <property type="protein sequence ID" value="KXA40554.1"/>
    <property type="molecule type" value="Genomic_DNA"/>
</dbReference>
<dbReference type="Gene3D" id="1.20.1250.20">
    <property type="entry name" value="MFS general substrate transporter like domains"/>
    <property type="match status" value="1"/>
</dbReference>
<dbReference type="CDD" id="cd17316">
    <property type="entry name" value="MFS_SV2_like"/>
    <property type="match status" value="1"/>
</dbReference>
<dbReference type="GO" id="GO:0005886">
    <property type="term" value="C:plasma membrane"/>
    <property type="evidence" value="ECO:0007669"/>
    <property type="project" value="UniProtKB-SubCell"/>
</dbReference>
<dbReference type="InterPro" id="IPR020846">
    <property type="entry name" value="MFS_dom"/>
</dbReference>
<feature type="transmembrane region" description="Helical" evidence="6">
    <location>
        <begin position="411"/>
        <end position="440"/>
    </location>
</feature>
<evidence type="ECO:0000313" key="8">
    <source>
        <dbReference type="EMBL" id="KXA40554.1"/>
    </source>
</evidence>
<gene>
    <name evidence="8" type="ORF">HMPREF3225_00071</name>
</gene>
<dbReference type="PROSITE" id="PS00217">
    <property type="entry name" value="SUGAR_TRANSPORT_2"/>
    <property type="match status" value="1"/>
</dbReference>
<evidence type="ECO:0000256" key="5">
    <source>
        <dbReference type="ARBA" id="ARBA00023136"/>
    </source>
</evidence>
<keyword evidence="2" id="KW-0813">Transport</keyword>
<feature type="transmembrane region" description="Helical" evidence="6">
    <location>
        <begin position="118"/>
        <end position="142"/>
    </location>
</feature>
<evidence type="ECO:0000259" key="7">
    <source>
        <dbReference type="PROSITE" id="PS50850"/>
    </source>
</evidence>
<dbReference type="PROSITE" id="PS50850">
    <property type="entry name" value="MFS"/>
    <property type="match status" value="1"/>
</dbReference>
<feature type="transmembrane region" description="Helical" evidence="6">
    <location>
        <begin position="184"/>
        <end position="202"/>
    </location>
</feature>
<feature type="transmembrane region" description="Helical" evidence="6">
    <location>
        <begin position="266"/>
        <end position="294"/>
    </location>
</feature>
<feature type="transmembrane region" description="Helical" evidence="6">
    <location>
        <begin position="68"/>
        <end position="88"/>
    </location>
</feature>
<comment type="subcellular location">
    <subcellularLocation>
        <location evidence="1">Cell membrane</location>
        <topology evidence="1">Multi-pass membrane protein</topology>
    </subcellularLocation>
</comment>
<comment type="caution">
    <text evidence="8">The sequence shown here is derived from an EMBL/GenBank/DDBJ whole genome shotgun (WGS) entry which is preliminary data.</text>
</comment>
<evidence type="ECO:0000313" key="9">
    <source>
        <dbReference type="Proteomes" id="UP000070063"/>
    </source>
</evidence>
<dbReference type="InterPro" id="IPR036259">
    <property type="entry name" value="MFS_trans_sf"/>
</dbReference>
<dbReference type="PANTHER" id="PTHR23508:SF10">
    <property type="entry name" value="CARBOXYLIC ACID TRANSPORTER PROTEIN HOMOLOG"/>
    <property type="match status" value="1"/>
</dbReference>
<organism evidence="8 9">
    <name type="scientific">Staphylococcus lugdunensis</name>
    <dbReference type="NCBI Taxonomy" id="28035"/>
    <lineage>
        <taxon>Bacteria</taxon>
        <taxon>Bacillati</taxon>
        <taxon>Bacillota</taxon>
        <taxon>Bacilli</taxon>
        <taxon>Bacillales</taxon>
        <taxon>Staphylococcaceae</taxon>
        <taxon>Staphylococcus</taxon>
    </lineage>
</organism>
<feature type="transmembrane region" description="Helical" evidence="6">
    <location>
        <begin position="300"/>
        <end position="320"/>
    </location>
</feature>
<evidence type="ECO:0000256" key="1">
    <source>
        <dbReference type="ARBA" id="ARBA00004651"/>
    </source>
</evidence>
<dbReference type="AlphaFoldDB" id="A0ABD4EJ84"/>
<dbReference type="InterPro" id="IPR005829">
    <property type="entry name" value="Sugar_transporter_CS"/>
</dbReference>
<evidence type="ECO:0000256" key="4">
    <source>
        <dbReference type="ARBA" id="ARBA00022989"/>
    </source>
</evidence>
<keyword evidence="4 6" id="KW-1133">Transmembrane helix</keyword>
<evidence type="ECO:0000256" key="3">
    <source>
        <dbReference type="ARBA" id="ARBA00022692"/>
    </source>
</evidence>
<feature type="transmembrane region" description="Helical" evidence="6">
    <location>
        <begin position="154"/>
        <end position="178"/>
    </location>
</feature>
<dbReference type="Pfam" id="PF00083">
    <property type="entry name" value="Sugar_tr"/>
    <property type="match status" value="1"/>
</dbReference>
<keyword evidence="3 6" id="KW-0812">Transmembrane</keyword>
<proteinExistence type="predicted"/>
<feature type="domain" description="Major facilitator superfamily (MFS) profile" evidence="7">
    <location>
        <begin position="29"/>
        <end position="448"/>
    </location>
</feature>
<keyword evidence="5 6" id="KW-0472">Membrane</keyword>
<sequence length="455" mass="49826">MIHVEIVKSKEDLFRIIDHADEQYTSKMLLFMILGTIFLDAYDITILGTMTDQLTQQFHLSPTMLSTVMTSLPIGALIGAIFGGVFAHRFGRKRILSISLLALVITSLGAALSPNLTILLLCRFLMGMAIGMDSPVAFTFIAEISNRAQKGRNVNYWQVVWYVAIVTSSLCVIAFFLMGTGSHLWRVAVGFGAIIALVLYLLRLKFLHESPTWMINHYSLGQAADYIRQKYHVDIQLAANQTNDVSSQERQPSARALFQPKYGKRLLLATAISTLQGMQYYAVGLYIPIIATYIISKEKLGVLLGTAIVNIAGIVGAYFGAQLTYRLGTRKLTIIGFALVLIAMVMTGVFYHLLPMILNTFLIALFLFGHSGGPGTQGKTIGALSFPTYLRSQATGFVEAVSRTGSIIGTFIFPIILAAVGLTNTMLILSIVPLVGLIITSAIKWEPVGKNVEVE</sequence>
<protein>
    <submittedName>
        <fullName evidence="8">Transporter, major facilitator family protein</fullName>
    </submittedName>
</protein>
<dbReference type="Proteomes" id="UP000070063">
    <property type="component" value="Unassembled WGS sequence"/>
</dbReference>
<accession>A0ABD4EJ84</accession>
<dbReference type="InterPro" id="IPR005828">
    <property type="entry name" value="MFS_sugar_transport-like"/>
</dbReference>
<evidence type="ECO:0000256" key="6">
    <source>
        <dbReference type="SAM" id="Phobius"/>
    </source>
</evidence>